<dbReference type="AlphaFoldDB" id="A0A6G0RLA2"/>
<dbReference type="Proteomes" id="UP000486351">
    <property type="component" value="Unassembled WGS sequence"/>
</dbReference>
<evidence type="ECO:0000313" key="2">
    <source>
        <dbReference type="Proteomes" id="UP000486351"/>
    </source>
</evidence>
<dbReference type="EMBL" id="QXFY01000752">
    <property type="protein sequence ID" value="KAE9336436.1"/>
    <property type="molecule type" value="Genomic_DNA"/>
</dbReference>
<comment type="caution">
    <text evidence="1">The sequence shown here is derived from an EMBL/GenBank/DDBJ whole genome shotgun (WGS) entry which is preliminary data.</text>
</comment>
<dbReference type="Gene3D" id="3.40.50.720">
    <property type="entry name" value="NAD(P)-binding Rossmann-like Domain"/>
    <property type="match status" value="1"/>
</dbReference>
<sequence>MWRRRCCAPARRSSRLKEVGIKPGDRVGIVDIGCMDHLGIQFAKAMGAAQAADSANSVDILLIMADAKNMPYTLFPPSYTKAAP</sequence>
<name>A0A6G0RLA2_9STRA</name>
<reference evidence="1 2" key="1">
    <citation type="submission" date="2018-09" db="EMBL/GenBank/DDBJ databases">
        <title>Genomic investigation of the strawberry pathogen Phytophthora fragariae indicates pathogenicity is determined by transcriptional variation in three key races.</title>
        <authorList>
            <person name="Adams T.M."/>
            <person name="Armitage A.D."/>
            <person name="Sobczyk M.K."/>
            <person name="Bates H.J."/>
            <person name="Dunwell J.M."/>
            <person name="Nellist C.F."/>
            <person name="Harrison R.J."/>
        </authorList>
    </citation>
    <scope>NUCLEOTIDE SEQUENCE [LARGE SCALE GENOMIC DNA]</scope>
    <source>
        <strain evidence="1 2">NOV-77</strain>
    </source>
</reference>
<evidence type="ECO:0000313" key="1">
    <source>
        <dbReference type="EMBL" id="KAE9336436.1"/>
    </source>
</evidence>
<proteinExistence type="predicted"/>
<accession>A0A6G0RLA2</accession>
<protein>
    <submittedName>
        <fullName evidence="1">Uncharacterized protein</fullName>
    </submittedName>
</protein>
<organism evidence="1 2">
    <name type="scientific">Phytophthora fragariae</name>
    <dbReference type="NCBI Taxonomy" id="53985"/>
    <lineage>
        <taxon>Eukaryota</taxon>
        <taxon>Sar</taxon>
        <taxon>Stramenopiles</taxon>
        <taxon>Oomycota</taxon>
        <taxon>Peronosporomycetes</taxon>
        <taxon>Peronosporales</taxon>
        <taxon>Peronosporaceae</taxon>
        <taxon>Phytophthora</taxon>
    </lineage>
</organism>
<gene>
    <name evidence="1" type="ORF">PF008_g13017</name>
</gene>